<dbReference type="PROSITE" id="PS52045">
    <property type="entry name" value="NEPROSIN_PEP_CD"/>
    <property type="match status" value="1"/>
</dbReference>
<dbReference type="STRING" id="4615.A0A199V0H0"/>
<feature type="chain" id="PRO_5008285563" description="Neprosin PEP catalytic domain-containing protein" evidence="2">
    <location>
        <begin position="25"/>
        <end position="321"/>
    </location>
</feature>
<feature type="domain" description="Neprosin PEP catalytic" evidence="3">
    <location>
        <begin position="73"/>
        <end position="321"/>
    </location>
</feature>
<feature type="signal peptide" evidence="2">
    <location>
        <begin position="1"/>
        <end position="24"/>
    </location>
</feature>
<evidence type="ECO:0000313" key="5">
    <source>
        <dbReference type="Proteomes" id="UP000092600"/>
    </source>
</evidence>
<dbReference type="Pfam" id="PF03080">
    <property type="entry name" value="Neprosin"/>
    <property type="match status" value="1"/>
</dbReference>
<feature type="compositionally biased region" description="Polar residues" evidence="1">
    <location>
        <begin position="100"/>
        <end position="111"/>
    </location>
</feature>
<gene>
    <name evidence="4" type="ORF">ACMD2_03787</name>
</gene>
<name>A0A199V0H0_ANACO</name>
<dbReference type="PANTHER" id="PTHR31589">
    <property type="entry name" value="PROTEIN, PUTATIVE (DUF239)-RELATED-RELATED"/>
    <property type="match status" value="1"/>
</dbReference>
<keyword evidence="2" id="KW-0732">Signal</keyword>
<feature type="non-terminal residue" evidence="4">
    <location>
        <position position="321"/>
    </location>
</feature>
<dbReference type="Pfam" id="PF14365">
    <property type="entry name" value="Neprosin_AP"/>
    <property type="match status" value="1"/>
</dbReference>
<evidence type="ECO:0000256" key="1">
    <source>
        <dbReference type="SAM" id="MobiDB-lite"/>
    </source>
</evidence>
<evidence type="ECO:0000256" key="2">
    <source>
        <dbReference type="SAM" id="SignalP"/>
    </source>
</evidence>
<reference evidence="4 5" key="1">
    <citation type="journal article" date="2016" name="DNA Res.">
        <title>The draft genome of MD-2 pineapple using hybrid error correction of long reads.</title>
        <authorList>
            <person name="Redwan R.M."/>
            <person name="Saidin A."/>
            <person name="Kumar S.V."/>
        </authorList>
    </citation>
    <scope>NUCLEOTIDE SEQUENCE [LARGE SCALE GENOMIC DNA]</scope>
    <source>
        <strain evidence="5">cv. MD2</strain>
        <tissue evidence="4">Leaf</tissue>
    </source>
</reference>
<dbReference type="Proteomes" id="UP000092600">
    <property type="component" value="Unassembled WGS sequence"/>
</dbReference>
<dbReference type="EMBL" id="LSRQ01003932">
    <property type="protein sequence ID" value="OAY70381.1"/>
    <property type="molecule type" value="Genomic_DNA"/>
</dbReference>
<protein>
    <recommendedName>
        <fullName evidence="3">Neprosin PEP catalytic domain-containing protein</fullName>
    </recommendedName>
</protein>
<dbReference type="InterPro" id="IPR025521">
    <property type="entry name" value="Neprosin_propep"/>
</dbReference>
<sequence length="321" mass="35726">MSPSPPRTALLVLLLLVFIAVVCKETTHASALNAATTMGVSPQRVERIQRYLEKINKPAVKSIKSPDGDIIDCVLMNKQLALDHPLLKNHKIQRPASRSRAGNQRPRNGTTRRAWQAWNHVGNCPEGTVSVRRTTVEDVLRAGSLSRFGKKKVHERITMINVWEPSVEKNSEFSLSQIWLSAGSYERKDLNTIEVGWQDASTGNWWLSYDNIDVGYWPAAIFTQLVSYATSVQWGGEIVNNDVNGQHTTTQMGSGHFAEEGYQKASYFRNVEVVNSANGLYSPSISPSETNANCYDIAISSTTDWGTYFYYGGPGRNPKCP</sequence>
<accession>A0A199V0H0</accession>
<dbReference type="InterPro" id="IPR053168">
    <property type="entry name" value="Glutamic_endopeptidase"/>
</dbReference>
<evidence type="ECO:0000259" key="3">
    <source>
        <dbReference type="PROSITE" id="PS52045"/>
    </source>
</evidence>
<organism evidence="4 5">
    <name type="scientific">Ananas comosus</name>
    <name type="common">Pineapple</name>
    <name type="synonym">Ananas ananas</name>
    <dbReference type="NCBI Taxonomy" id="4615"/>
    <lineage>
        <taxon>Eukaryota</taxon>
        <taxon>Viridiplantae</taxon>
        <taxon>Streptophyta</taxon>
        <taxon>Embryophyta</taxon>
        <taxon>Tracheophyta</taxon>
        <taxon>Spermatophyta</taxon>
        <taxon>Magnoliopsida</taxon>
        <taxon>Liliopsida</taxon>
        <taxon>Poales</taxon>
        <taxon>Bromeliaceae</taxon>
        <taxon>Bromelioideae</taxon>
        <taxon>Ananas</taxon>
    </lineage>
</organism>
<proteinExistence type="predicted"/>
<comment type="caution">
    <text evidence="4">The sequence shown here is derived from an EMBL/GenBank/DDBJ whole genome shotgun (WGS) entry which is preliminary data.</text>
</comment>
<feature type="region of interest" description="Disordered" evidence="1">
    <location>
        <begin position="91"/>
        <end position="111"/>
    </location>
</feature>
<evidence type="ECO:0000313" key="4">
    <source>
        <dbReference type="EMBL" id="OAY70381.1"/>
    </source>
</evidence>
<dbReference type="AlphaFoldDB" id="A0A199V0H0"/>
<dbReference type="InterPro" id="IPR004314">
    <property type="entry name" value="Neprosin"/>
</dbReference>
<dbReference type="PANTHER" id="PTHR31589:SF110">
    <property type="entry name" value="PROTEIN, PUTATIVE (DUF239)-RELATED"/>
    <property type="match status" value="1"/>
</dbReference>